<evidence type="ECO:0000256" key="4">
    <source>
        <dbReference type="ARBA" id="ARBA00023157"/>
    </source>
</evidence>
<dbReference type="PANTHER" id="PTHR23301:SF0">
    <property type="entry name" value="CHITIN-BINDING TYPE-2 DOMAIN-CONTAINING PROTEIN-RELATED"/>
    <property type="match status" value="1"/>
</dbReference>
<dbReference type="InterPro" id="IPR036508">
    <property type="entry name" value="Chitin-bd_dom_sf"/>
</dbReference>
<reference evidence="7 8" key="1">
    <citation type="submission" date="2018-04" db="EMBL/GenBank/DDBJ databases">
        <title>The genome of golden apple snail Pomacea canaliculata provides insight into stress tolerance and invasive adaptation.</title>
        <authorList>
            <person name="Liu C."/>
            <person name="Liu B."/>
            <person name="Ren Y."/>
            <person name="Zhang Y."/>
            <person name="Wang H."/>
            <person name="Li S."/>
            <person name="Jiang F."/>
            <person name="Yin L."/>
            <person name="Zhang G."/>
            <person name="Qian W."/>
            <person name="Fan W."/>
        </authorList>
    </citation>
    <scope>NUCLEOTIDE SEQUENCE [LARGE SCALE GENOMIC DNA]</scope>
    <source>
        <strain evidence="7">SZHN2017</strain>
        <tissue evidence="7">Muscle</tissue>
    </source>
</reference>
<accession>A0A2T7NMJ5</accession>
<keyword evidence="2" id="KW-0732">Signal</keyword>
<feature type="domain" description="Chitin-binding type-2" evidence="6">
    <location>
        <begin position="118"/>
        <end position="176"/>
    </location>
</feature>
<dbReference type="EMBL" id="PZQS01000011">
    <property type="protein sequence ID" value="PVD22388.1"/>
    <property type="molecule type" value="Genomic_DNA"/>
</dbReference>
<dbReference type="Pfam" id="PF01607">
    <property type="entry name" value="CBM_14"/>
    <property type="match status" value="1"/>
</dbReference>
<keyword evidence="3" id="KW-0677">Repeat</keyword>
<dbReference type="GO" id="GO:0008061">
    <property type="term" value="F:chitin binding"/>
    <property type="evidence" value="ECO:0007669"/>
    <property type="project" value="UniProtKB-KW"/>
</dbReference>
<keyword evidence="5" id="KW-0325">Glycoprotein</keyword>
<evidence type="ECO:0000313" key="7">
    <source>
        <dbReference type="EMBL" id="PVD22388.1"/>
    </source>
</evidence>
<dbReference type="GO" id="GO:0005576">
    <property type="term" value="C:extracellular region"/>
    <property type="evidence" value="ECO:0007669"/>
    <property type="project" value="InterPro"/>
</dbReference>
<evidence type="ECO:0000256" key="1">
    <source>
        <dbReference type="ARBA" id="ARBA00022669"/>
    </source>
</evidence>
<dbReference type="Gene3D" id="2.170.140.10">
    <property type="entry name" value="Chitin binding domain"/>
    <property type="match status" value="1"/>
</dbReference>
<dbReference type="PROSITE" id="PS50940">
    <property type="entry name" value="CHIT_BIND_II"/>
    <property type="match status" value="2"/>
</dbReference>
<dbReference type="OrthoDB" id="6020543at2759"/>
<evidence type="ECO:0000256" key="2">
    <source>
        <dbReference type="ARBA" id="ARBA00022729"/>
    </source>
</evidence>
<dbReference type="Proteomes" id="UP000245119">
    <property type="component" value="Linkage Group LG11"/>
</dbReference>
<evidence type="ECO:0000259" key="6">
    <source>
        <dbReference type="PROSITE" id="PS50940"/>
    </source>
</evidence>
<feature type="domain" description="Chitin-binding type-2" evidence="6">
    <location>
        <begin position="194"/>
        <end position="257"/>
    </location>
</feature>
<evidence type="ECO:0000313" key="8">
    <source>
        <dbReference type="Proteomes" id="UP000245119"/>
    </source>
</evidence>
<name>A0A2T7NMJ5_POMCA</name>
<dbReference type="InterPro" id="IPR051940">
    <property type="entry name" value="Chitin_bind-dev_reg"/>
</dbReference>
<comment type="caution">
    <text evidence="7">The sequence shown here is derived from an EMBL/GenBank/DDBJ whole genome shotgun (WGS) entry which is preliminary data.</text>
</comment>
<evidence type="ECO:0000256" key="5">
    <source>
        <dbReference type="ARBA" id="ARBA00023180"/>
    </source>
</evidence>
<proteinExistence type="predicted"/>
<keyword evidence="4" id="KW-1015">Disulfide bond</keyword>
<gene>
    <name evidence="7" type="ORF">C0Q70_18198</name>
</gene>
<protein>
    <recommendedName>
        <fullName evidence="6">Chitin-binding type-2 domain-containing protein</fullName>
    </recommendedName>
</protein>
<keyword evidence="1" id="KW-0147">Chitin-binding</keyword>
<dbReference type="PANTHER" id="PTHR23301">
    <property type="entry name" value="CHITIN BINDING PERITROPHIN-A"/>
    <property type="match status" value="1"/>
</dbReference>
<dbReference type="STRING" id="400727.A0A2T7NMJ5"/>
<dbReference type="AlphaFoldDB" id="A0A2T7NMJ5"/>
<dbReference type="InterPro" id="IPR002557">
    <property type="entry name" value="Chitin-bd_dom"/>
</dbReference>
<sequence length="292" mass="32143">MSTLPRSSPRSLVQVSSAEHLLEERWTNGIVIASLLVSMVASSSVHRLKRETVGPMIALLFIAHRTAEFEYTSITCNDQCVVIACYEDQREIIVVPRDQGNLCLTGNVHMSVSLSLSDPLCQGRSGDFSVADDCSKFVNCWEGYGKVLDCTAGLVFEERIKACNWPSAENTKNCAYKIARDEDPAIERKLEQIYQICSQLPVLANATLVAHPDFCNAYVVCGNGVATTPCEVCSVGTYFPDTADRCVRYEGELECTGKRAVQFNDLTGVRARDANCNPVGSRQPLPRPTPEY</sequence>
<organism evidence="7 8">
    <name type="scientific">Pomacea canaliculata</name>
    <name type="common">Golden apple snail</name>
    <dbReference type="NCBI Taxonomy" id="400727"/>
    <lineage>
        <taxon>Eukaryota</taxon>
        <taxon>Metazoa</taxon>
        <taxon>Spiralia</taxon>
        <taxon>Lophotrochozoa</taxon>
        <taxon>Mollusca</taxon>
        <taxon>Gastropoda</taxon>
        <taxon>Caenogastropoda</taxon>
        <taxon>Architaenioglossa</taxon>
        <taxon>Ampullarioidea</taxon>
        <taxon>Ampullariidae</taxon>
        <taxon>Pomacea</taxon>
    </lineage>
</organism>
<dbReference type="SMART" id="SM00494">
    <property type="entry name" value="ChtBD2"/>
    <property type="match status" value="2"/>
</dbReference>
<dbReference type="SUPFAM" id="SSF57625">
    <property type="entry name" value="Invertebrate chitin-binding proteins"/>
    <property type="match status" value="2"/>
</dbReference>
<evidence type="ECO:0000256" key="3">
    <source>
        <dbReference type="ARBA" id="ARBA00022737"/>
    </source>
</evidence>
<keyword evidence="8" id="KW-1185">Reference proteome</keyword>